<keyword evidence="4 7" id="KW-0812">Transmembrane</keyword>
<name>A0ABN3XN88_9ACTN</name>
<comment type="similarity">
    <text evidence="7">Belongs to the binding-protein-dependent transport system permease family.</text>
</comment>
<feature type="domain" description="ABC transmembrane type-1" evidence="8">
    <location>
        <begin position="75"/>
        <end position="287"/>
    </location>
</feature>
<evidence type="ECO:0000256" key="4">
    <source>
        <dbReference type="ARBA" id="ARBA00022692"/>
    </source>
</evidence>
<dbReference type="PANTHER" id="PTHR30193:SF37">
    <property type="entry name" value="INNER MEMBRANE ABC TRANSPORTER PERMEASE PROTEIN YCJO"/>
    <property type="match status" value="1"/>
</dbReference>
<dbReference type="PROSITE" id="PS50928">
    <property type="entry name" value="ABC_TM1"/>
    <property type="match status" value="1"/>
</dbReference>
<protein>
    <submittedName>
        <fullName evidence="9">Sugar ABC transporter permease</fullName>
    </submittedName>
</protein>
<proteinExistence type="inferred from homology"/>
<feature type="transmembrane region" description="Helical" evidence="7">
    <location>
        <begin position="259"/>
        <end position="283"/>
    </location>
</feature>
<gene>
    <name evidence="9" type="ORF">GCM10010446_65350</name>
</gene>
<keyword evidence="5 7" id="KW-1133">Transmembrane helix</keyword>
<keyword evidence="2 7" id="KW-0813">Transport</keyword>
<evidence type="ECO:0000256" key="5">
    <source>
        <dbReference type="ARBA" id="ARBA00022989"/>
    </source>
</evidence>
<dbReference type="InterPro" id="IPR051393">
    <property type="entry name" value="ABC_transporter_permease"/>
</dbReference>
<dbReference type="PANTHER" id="PTHR30193">
    <property type="entry name" value="ABC TRANSPORTER PERMEASE PROTEIN"/>
    <property type="match status" value="1"/>
</dbReference>
<feature type="transmembrane region" description="Helical" evidence="7">
    <location>
        <begin position="80"/>
        <end position="100"/>
    </location>
</feature>
<keyword evidence="3" id="KW-1003">Cell membrane</keyword>
<feature type="transmembrane region" description="Helical" evidence="7">
    <location>
        <begin position="107"/>
        <end position="131"/>
    </location>
</feature>
<evidence type="ECO:0000313" key="9">
    <source>
        <dbReference type="EMBL" id="GAA2971560.1"/>
    </source>
</evidence>
<evidence type="ECO:0000313" key="10">
    <source>
        <dbReference type="Proteomes" id="UP001500403"/>
    </source>
</evidence>
<dbReference type="EMBL" id="BAAAUD010000104">
    <property type="protein sequence ID" value="GAA2971560.1"/>
    <property type="molecule type" value="Genomic_DNA"/>
</dbReference>
<evidence type="ECO:0000256" key="1">
    <source>
        <dbReference type="ARBA" id="ARBA00004651"/>
    </source>
</evidence>
<evidence type="ECO:0000256" key="3">
    <source>
        <dbReference type="ARBA" id="ARBA00022475"/>
    </source>
</evidence>
<feature type="transmembrane region" description="Helical" evidence="7">
    <location>
        <begin position="12"/>
        <end position="39"/>
    </location>
</feature>
<sequence>MPKTSRLRPRRLADWGWGLAFVGPQLVGLLVFVLGPLIFAMVLSLMEWNAGGTQRFVGLENFEGQFRSEEFWAALRNTGYFTLLVVPGDLVCSLLVALALNNVRGRVVYRLLFFMPVVASSVAVSVVWLWLLNGEFGPLNSYLRDWFGIDPPNWLVDPDWVIPAIVLVSLWRGIGFTMVIFLAGLQSIPAMLTEAAEIDGASSLQRFWHVTLPMLSPTILFLAVTSIIGSFQVFDLAYVMTQGGPGNASRTLVFHVYDLAFVGFDFGASAAAGAVLFVILLVLTLAQLWAQRRWVHYDE</sequence>
<feature type="transmembrane region" description="Helical" evidence="7">
    <location>
        <begin position="160"/>
        <end position="183"/>
    </location>
</feature>
<keyword evidence="10" id="KW-1185">Reference proteome</keyword>
<comment type="subcellular location">
    <subcellularLocation>
        <location evidence="1 7">Cell membrane</location>
        <topology evidence="1 7">Multi-pass membrane protein</topology>
    </subcellularLocation>
</comment>
<dbReference type="Pfam" id="PF00528">
    <property type="entry name" value="BPD_transp_1"/>
    <property type="match status" value="1"/>
</dbReference>
<dbReference type="Gene3D" id="1.10.3720.10">
    <property type="entry name" value="MetI-like"/>
    <property type="match status" value="1"/>
</dbReference>
<evidence type="ECO:0000259" key="8">
    <source>
        <dbReference type="PROSITE" id="PS50928"/>
    </source>
</evidence>
<evidence type="ECO:0000256" key="6">
    <source>
        <dbReference type="ARBA" id="ARBA00023136"/>
    </source>
</evidence>
<feature type="transmembrane region" description="Helical" evidence="7">
    <location>
        <begin position="219"/>
        <end position="239"/>
    </location>
</feature>
<dbReference type="InterPro" id="IPR035906">
    <property type="entry name" value="MetI-like_sf"/>
</dbReference>
<organism evidence="9 10">
    <name type="scientific">Streptomyces enissocaesilis</name>
    <dbReference type="NCBI Taxonomy" id="332589"/>
    <lineage>
        <taxon>Bacteria</taxon>
        <taxon>Bacillati</taxon>
        <taxon>Actinomycetota</taxon>
        <taxon>Actinomycetes</taxon>
        <taxon>Kitasatosporales</taxon>
        <taxon>Streptomycetaceae</taxon>
        <taxon>Streptomyces</taxon>
        <taxon>Streptomyces rochei group</taxon>
    </lineage>
</organism>
<dbReference type="InterPro" id="IPR000515">
    <property type="entry name" value="MetI-like"/>
</dbReference>
<keyword evidence="6 7" id="KW-0472">Membrane</keyword>
<evidence type="ECO:0000256" key="7">
    <source>
        <dbReference type="RuleBase" id="RU363032"/>
    </source>
</evidence>
<comment type="caution">
    <text evidence="9">The sequence shown here is derived from an EMBL/GenBank/DDBJ whole genome shotgun (WGS) entry which is preliminary data.</text>
</comment>
<dbReference type="CDD" id="cd06261">
    <property type="entry name" value="TM_PBP2"/>
    <property type="match status" value="1"/>
</dbReference>
<dbReference type="SUPFAM" id="SSF161098">
    <property type="entry name" value="MetI-like"/>
    <property type="match status" value="1"/>
</dbReference>
<dbReference type="RefSeq" id="WP_344500392.1">
    <property type="nucleotide sequence ID" value="NZ_BAAAUD010000104.1"/>
</dbReference>
<evidence type="ECO:0000256" key="2">
    <source>
        <dbReference type="ARBA" id="ARBA00022448"/>
    </source>
</evidence>
<dbReference type="Proteomes" id="UP001500403">
    <property type="component" value="Unassembled WGS sequence"/>
</dbReference>
<reference evidence="9 10" key="1">
    <citation type="journal article" date="2019" name="Int. J. Syst. Evol. Microbiol.">
        <title>The Global Catalogue of Microorganisms (GCM) 10K type strain sequencing project: providing services to taxonomists for standard genome sequencing and annotation.</title>
        <authorList>
            <consortium name="The Broad Institute Genomics Platform"/>
            <consortium name="The Broad Institute Genome Sequencing Center for Infectious Disease"/>
            <person name="Wu L."/>
            <person name="Ma J."/>
        </authorList>
    </citation>
    <scope>NUCLEOTIDE SEQUENCE [LARGE SCALE GENOMIC DNA]</scope>
    <source>
        <strain evidence="9 10">JCM 9088</strain>
    </source>
</reference>
<accession>A0ABN3XN88</accession>